<sequence length="284" mass="29669">MTISPALAGPYEPPATREGSTALSASDMRFVAWASEVVSYQVGAEVSASFQTPENALGPVGGYSSIVTLGRGGSIVLGFAQPIGDGEGPDFAVFENSFSDTFLELAYVEVSVDGVHFMRFASDSLTAAPVPAFGSVDATNITGLAGKYRAGYGTPFDLAELGLAQVSFVRLVDVVGDGLSLDSSEDPIYDPYPTTGSAGFDLDGVGVLQVAGEVALLEILAAEVEEEEFVISWRSQAGTTYAIMKRDAISGDWSEVAEVTATGEETQGRVSMQQTAGLYRIAVK</sequence>
<reference evidence="1" key="1">
    <citation type="submission" date="2021-01" db="EMBL/GenBank/DDBJ databases">
        <title>Modified the classification status of verrucomicrobia.</title>
        <authorList>
            <person name="Feng X."/>
        </authorList>
    </citation>
    <scope>NUCLEOTIDE SEQUENCE</scope>
    <source>
        <strain evidence="1">KCTC 12986</strain>
    </source>
</reference>
<comment type="caution">
    <text evidence="1">The sequence shown here is derived from an EMBL/GenBank/DDBJ whole genome shotgun (WGS) entry which is preliminary data.</text>
</comment>
<gene>
    <name evidence="1" type="ORF">JIN78_00195</name>
</gene>
<organism evidence="1 2">
    <name type="scientific">Roseibacillus ishigakijimensis</name>
    <dbReference type="NCBI Taxonomy" id="454146"/>
    <lineage>
        <taxon>Bacteria</taxon>
        <taxon>Pseudomonadati</taxon>
        <taxon>Verrucomicrobiota</taxon>
        <taxon>Verrucomicrobiia</taxon>
        <taxon>Verrucomicrobiales</taxon>
        <taxon>Verrucomicrobiaceae</taxon>
        <taxon>Roseibacillus</taxon>
    </lineage>
</organism>
<dbReference type="AlphaFoldDB" id="A0A934RIW8"/>
<keyword evidence="2" id="KW-1185">Reference proteome</keyword>
<evidence type="ECO:0000313" key="2">
    <source>
        <dbReference type="Proteomes" id="UP000604083"/>
    </source>
</evidence>
<accession>A0A934RIW8</accession>
<dbReference type="Proteomes" id="UP000604083">
    <property type="component" value="Unassembled WGS sequence"/>
</dbReference>
<dbReference type="EMBL" id="JAENIO010000001">
    <property type="protein sequence ID" value="MBK1832462.1"/>
    <property type="molecule type" value="Genomic_DNA"/>
</dbReference>
<proteinExistence type="predicted"/>
<evidence type="ECO:0000313" key="1">
    <source>
        <dbReference type="EMBL" id="MBK1832462.1"/>
    </source>
</evidence>
<dbReference type="RefSeq" id="WP_377174661.1">
    <property type="nucleotide sequence ID" value="NZ_JBHUJA010000048.1"/>
</dbReference>
<protein>
    <submittedName>
        <fullName evidence="1">Uncharacterized protein</fullName>
    </submittedName>
</protein>
<name>A0A934RIW8_9BACT</name>